<protein>
    <submittedName>
        <fullName evidence="2">Uncharacterized protein</fullName>
    </submittedName>
</protein>
<comment type="caution">
    <text evidence="2">The sequence shown here is derived from an EMBL/GenBank/DDBJ whole genome shotgun (WGS) entry which is preliminary data.</text>
</comment>
<dbReference type="AlphaFoldDB" id="A0A246FNZ3"/>
<evidence type="ECO:0000313" key="2">
    <source>
        <dbReference type="EMBL" id="OWP64471.1"/>
    </source>
</evidence>
<dbReference type="EMBL" id="NIRR01000003">
    <property type="protein sequence ID" value="OWP64471.1"/>
    <property type="molecule type" value="Genomic_DNA"/>
</dbReference>
<sequence length="92" mass="10382">MMEMQCGDIVIVTARPAATTKHFYQLKLALQRPDGLGVIRVGLCFYPMVMVFLLARIAAILLLLTSYRLFTNNTLLHKIKERLLDESAALTD</sequence>
<reference evidence="2 3" key="1">
    <citation type="submission" date="2017-06" db="EMBL/GenBank/DDBJ databases">
        <title>Hymenobacter amundsenii sp. nov. isolated from regoliths in Antarctica.</title>
        <authorList>
            <person name="Sedlacek I."/>
            <person name="Kralova S."/>
            <person name="Pantucek R."/>
            <person name="Svec P."/>
            <person name="Holochova P."/>
            <person name="Stankova E."/>
            <person name="Vrbovska V."/>
            <person name="Busse H.-J."/>
        </authorList>
    </citation>
    <scope>NUCLEOTIDE SEQUENCE [LARGE SCALE GENOMIC DNA]</scope>
    <source>
        <strain evidence="2 3">CCM 8682</strain>
    </source>
</reference>
<keyword evidence="3" id="KW-1185">Reference proteome</keyword>
<proteinExistence type="predicted"/>
<organism evidence="2 3">
    <name type="scientific">Hymenobacter amundsenii</name>
    <dbReference type="NCBI Taxonomy" id="2006685"/>
    <lineage>
        <taxon>Bacteria</taxon>
        <taxon>Pseudomonadati</taxon>
        <taxon>Bacteroidota</taxon>
        <taxon>Cytophagia</taxon>
        <taxon>Cytophagales</taxon>
        <taxon>Hymenobacteraceae</taxon>
        <taxon>Hymenobacter</taxon>
    </lineage>
</organism>
<evidence type="ECO:0000313" key="3">
    <source>
        <dbReference type="Proteomes" id="UP000197277"/>
    </source>
</evidence>
<evidence type="ECO:0000256" key="1">
    <source>
        <dbReference type="SAM" id="Phobius"/>
    </source>
</evidence>
<feature type="transmembrane region" description="Helical" evidence="1">
    <location>
        <begin position="45"/>
        <end position="70"/>
    </location>
</feature>
<gene>
    <name evidence="2" type="ORF">CDA63_03625</name>
</gene>
<name>A0A246FNZ3_9BACT</name>
<dbReference type="RefSeq" id="WP_088463079.1">
    <property type="nucleotide sequence ID" value="NZ_NIRR01000003.1"/>
</dbReference>
<accession>A0A246FNZ3</accession>
<keyword evidence="1" id="KW-1133">Transmembrane helix</keyword>
<dbReference type="Proteomes" id="UP000197277">
    <property type="component" value="Unassembled WGS sequence"/>
</dbReference>
<keyword evidence="1" id="KW-0472">Membrane</keyword>
<keyword evidence="1" id="KW-0812">Transmembrane</keyword>